<dbReference type="EMBL" id="VEPZ02001331">
    <property type="protein sequence ID" value="KAE8678654.1"/>
    <property type="molecule type" value="Genomic_DNA"/>
</dbReference>
<evidence type="ECO:0000313" key="6">
    <source>
        <dbReference type="Proteomes" id="UP000436088"/>
    </source>
</evidence>
<evidence type="ECO:0000256" key="2">
    <source>
        <dbReference type="ARBA" id="ARBA00022989"/>
    </source>
</evidence>
<dbReference type="PANTHER" id="PTHR31218">
    <property type="entry name" value="WAT1-RELATED PROTEIN"/>
    <property type="match status" value="1"/>
</dbReference>
<dbReference type="GO" id="GO:0016020">
    <property type="term" value="C:membrane"/>
    <property type="evidence" value="ECO:0007669"/>
    <property type="project" value="InterPro"/>
</dbReference>
<keyword evidence="3 4" id="KW-0472">Membrane</keyword>
<protein>
    <submittedName>
        <fullName evidence="5">Nodulin MtN21 /EamA-like transporter family protein isoform 2</fullName>
    </submittedName>
</protein>
<keyword evidence="2 4" id="KW-1133">Transmembrane helix</keyword>
<dbReference type="InterPro" id="IPR030184">
    <property type="entry name" value="WAT1-related"/>
</dbReference>
<keyword evidence="6" id="KW-1185">Reference proteome</keyword>
<dbReference type="AlphaFoldDB" id="A0A6A2YL18"/>
<reference evidence="5" key="1">
    <citation type="submission" date="2019-09" db="EMBL/GenBank/DDBJ databases">
        <title>Draft genome information of white flower Hibiscus syriacus.</title>
        <authorList>
            <person name="Kim Y.-M."/>
        </authorList>
    </citation>
    <scope>NUCLEOTIDE SEQUENCE [LARGE SCALE GENOMIC DNA]</scope>
    <source>
        <strain evidence="5">YM2019G1</strain>
    </source>
</reference>
<comment type="caution">
    <text evidence="5">The sequence shown here is derived from an EMBL/GenBank/DDBJ whole genome shotgun (WGS) entry which is preliminary data.</text>
</comment>
<sequence length="177" mass="19114">MLGGFMPLIANVLQQVGYAGMIITSKLALEAGMKPLQNKTQDHYAYSFPDFFMFSDRGDSEPGFYFVGLENTTATVACALNNALPAATFFVLAALCRQEAEGIKRASMVAKVLGTLICVGGAMLLSFYHENIICIVESKIHWHYAEKMSGNDSSAASGSNFFLGPFLVMASAMAWAI</sequence>
<feature type="transmembrane region" description="Helical" evidence="4">
    <location>
        <begin position="74"/>
        <end position="96"/>
    </location>
</feature>
<accession>A0A6A2YL18</accession>
<feature type="transmembrane region" description="Helical" evidence="4">
    <location>
        <begin position="108"/>
        <end position="128"/>
    </location>
</feature>
<proteinExistence type="predicted"/>
<keyword evidence="1 4" id="KW-0812">Transmembrane</keyword>
<evidence type="ECO:0000256" key="4">
    <source>
        <dbReference type="SAM" id="Phobius"/>
    </source>
</evidence>
<gene>
    <name evidence="5" type="ORF">F3Y22_tig00111402pilonHSYRG00037</name>
</gene>
<evidence type="ECO:0000256" key="3">
    <source>
        <dbReference type="ARBA" id="ARBA00023136"/>
    </source>
</evidence>
<dbReference type="Proteomes" id="UP000436088">
    <property type="component" value="Unassembled WGS sequence"/>
</dbReference>
<organism evidence="5 6">
    <name type="scientific">Hibiscus syriacus</name>
    <name type="common">Rose of Sharon</name>
    <dbReference type="NCBI Taxonomy" id="106335"/>
    <lineage>
        <taxon>Eukaryota</taxon>
        <taxon>Viridiplantae</taxon>
        <taxon>Streptophyta</taxon>
        <taxon>Embryophyta</taxon>
        <taxon>Tracheophyta</taxon>
        <taxon>Spermatophyta</taxon>
        <taxon>Magnoliopsida</taxon>
        <taxon>eudicotyledons</taxon>
        <taxon>Gunneridae</taxon>
        <taxon>Pentapetalae</taxon>
        <taxon>rosids</taxon>
        <taxon>malvids</taxon>
        <taxon>Malvales</taxon>
        <taxon>Malvaceae</taxon>
        <taxon>Malvoideae</taxon>
        <taxon>Hibiscus</taxon>
    </lineage>
</organism>
<dbReference type="GO" id="GO:0022857">
    <property type="term" value="F:transmembrane transporter activity"/>
    <property type="evidence" value="ECO:0007669"/>
    <property type="project" value="InterPro"/>
</dbReference>
<name>A0A6A2YL18_HIBSY</name>
<evidence type="ECO:0000313" key="5">
    <source>
        <dbReference type="EMBL" id="KAE8678654.1"/>
    </source>
</evidence>
<evidence type="ECO:0000256" key="1">
    <source>
        <dbReference type="ARBA" id="ARBA00022692"/>
    </source>
</evidence>